<name>A0ABR2HRG7_9PEZI</name>
<dbReference type="Pfam" id="PF00775">
    <property type="entry name" value="Dioxygenase_C"/>
    <property type="match status" value="1"/>
</dbReference>
<dbReference type="InterPro" id="IPR015889">
    <property type="entry name" value="Intradiol_dOase_core"/>
</dbReference>
<keyword evidence="3" id="KW-0479">Metal-binding</keyword>
<evidence type="ECO:0000313" key="11">
    <source>
        <dbReference type="Proteomes" id="UP001390339"/>
    </source>
</evidence>
<accession>A0ABR2HRG7</accession>
<organism evidence="10 11">
    <name type="scientific">Apiospora arundinis</name>
    <dbReference type="NCBI Taxonomy" id="335852"/>
    <lineage>
        <taxon>Eukaryota</taxon>
        <taxon>Fungi</taxon>
        <taxon>Dikarya</taxon>
        <taxon>Ascomycota</taxon>
        <taxon>Pezizomycotina</taxon>
        <taxon>Sordariomycetes</taxon>
        <taxon>Xylariomycetidae</taxon>
        <taxon>Amphisphaeriales</taxon>
        <taxon>Apiosporaceae</taxon>
        <taxon>Apiospora</taxon>
    </lineage>
</organism>
<keyword evidence="5" id="KW-0560">Oxidoreductase</keyword>
<feature type="compositionally biased region" description="Basic and acidic residues" evidence="7">
    <location>
        <begin position="1"/>
        <end position="16"/>
    </location>
</feature>
<comment type="cofactor">
    <cofactor evidence="1">
        <name>Fe(3+)</name>
        <dbReference type="ChEBI" id="CHEBI:29034"/>
    </cofactor>
</comment>
<evidence type="ECO:0000256" key="6">
    <source>
        <dbReference type="ARBA" id="ARBA00023004"/>
    </source>
</evidence>
<dbReference type="Proteomes" id="UP001390339">
    <property type="component" value="Unassembled WGS sequence"/>
</dbReference>
<evidence type="ECO:0000256" key="1">
    <source>
        <dbReference type="ARBA" id="ARBA00001965"/>
    </source>
</evidence>
<dbReference type="EMBL" id="JAPCWZ010000009">
    <property type="protein sequence ID" value="KAK8851307.1"/>
    <property type="molecule type" value="Genomic_DNA"/>
</dbReference>
<feature type="region of interest" description="Disordered" evidence="7">
    <location>
        <begin position="1"/>
        <end position="21"/>
    </location>
</feature>
<proteinExistence type="inferred from homology"/>
<dbReference type="SUPFAM" id="SSF49482">
    <property type="entry name" value="Aromatic compound dioxygenase"/>
    <property type="match status" value="1"/>
</dbReference>
<feature type="domain" description="Catechol dioxygenase N-terminal" evidence="9">
    <location>
        <begin position="41"/>
        <end position="115"/>
    </location>
</feature>
<evidence type="ECO:0000259" key="9">
    <source>
        <dbReference type="Pfam" id="PF04444"/>
    </source>
</evidence>
<evidence type="ECO:0000256" key="5">
    <source>
        <dbReference type="ARBA" id="ARBA00023002"/>
    </source>
</evidence>
<evidence type="ECO:0000256" key="4">
    <source>
        <dbReference type="ARBA" id="ARBA00022964"/>
    </source>
</evidence>
<keyword evidence="11" id="KW-1185">Reference proteome</keyword>
<evidence type="ECO:0000256" key="2">
    <source>
        <dbReference type="ARBA" id="ARBA00007825"/>
    </source>
</evidence>
<evidence type="ECO:0000313" key="10">
    <source>
        <dbReference type="EMBL" id="KAK8851307.1"/>
    </source>
</evidence>
<dbReference type="InterPro" id="IPR000627">
    <property type="entry name" value="Intradiol_dOase_C"/>
</dbReference>
<dbReference type="Gene3D" id="2.60.130.10">
    <property type="entry name" value="Aromatic compound dioxygenase"/>
    <property type="match status" value="1"/>
</dbReference>
<reference evidence="10 11" key="1">
    <citation type="journal article" date="2024" name="IMA Fungus">
        <title>Apiospora arundinis, a panoply of carbohydrate-active enzymes and secondary metabolites.</title>
        <authorList>
            <person name="Sorensen T."/>
            <person name="Petersen C."/>
            <person name="Muurmann A.T."/>
            <person name="Christiansen J.V."/>
            <person name="Brundto M.L."/>
            <person name="Overgaard C.K."/>
            <person name="Boysen A.T."/>
            <person name="Wollenberg R.D."/>
            <person name="Larsen T.O."/>
            <person name="Sorensen J.L."/>
            <person name="Nielsen K.L."/>
            <person name="Sondergaard T.E."/>
        </authorList>
    </citation>
    <scope>NUCLEOTIDE SEQUENCE [LARGE SCALE GENOMIC DNA]</scope>
    <source>
        <strain evidence="10 11">AAU 773</strain>
    </source>
</reference>
<dbReference type="InterPro" id="IPR050770">
    <property type="entry name" value="Intradiol_RC_Dioxygenase"/>
</dbReference>
<evidence type="ECO:0000259" key="8">
    <source>
        <dbReference type="Pfam" id="PF00775"/>
    </source>
</evidence>
<dbReference type="GO" id="GO:0051213">
    <property type="term" value="F:dioxygenase activity"/>
    <property type="evidence" value="ECO:0007669"/>
    <property type="project" value="UniProtKB-KW"/>
</dbReference>
<protein>
    <submittedName>
        <fullName evidence="10">Aromatic compound dioxygenase</fullName>
    </submittedName>
</protein>
<gene>
    <name evidence="10" type="ORF">PGQ11_013786</name>
</gene>
<dbReference type="PANTHER" id="PTHR33711">
    <property type="entry name" value="DIOXYGENASE, PUTATIVE (AFU_ORTHOLOGUE AFUA_2G02910)-RELATED"/>
    <property type="match status" value="1"/>
</dbReference>
<evidence type="ECO:0000256" key="7">
    <source>
        <dbReference type="SAM" id="MobiDB-lite"/>
    </source>
</evidence>
<keyword evidence="6" id="KW-0408">Iron</keyword>
<dbReference type="PANTHER" id="PTHR33711:SF7">
    <property type="entry name" value="INTRADIOL RING-CLEAVAGE DIOXYGENASES DOMAIN-CONTAINING PROTEIN-RELATED"/>
    <property type="match status" value="1"/>
</dbReference>
<comment type="caution">
    <text evidence="10">The sequence shown here is derived from an EMBL/GenBank/DDBJ whole genome shotgun (WGS) entry which is preliminary data.</text>
</comment>
<sequence length="319" mass="35298">MADLRDAGAESADKEMPLPAMDLNSGNITETVISFCSQGSDPRMKFIFQRLITHIHKFALETRLSTEEWMAGLDWLEACGQICTPNRKELITVSDIFGLSTLVDEIQHPKPRGATLGTILGPFHSTEAEEKANGDILSHDPKGEPLFVVCQVRDTQGNPVAGAQVHVWEADSSGEYDLEKPDLDGPDGRGILRTNEMGEFYFAAIVPVPYPILCDGPVGQLLAALGRHPYRPAHMHFMFEKEGFDKLITALYLRGSEYQDSDAVFGVKSSLVVDIQDMDKETALKYNQPSVKKLLKYDFTLASDAEAETLRDSYSTAPR</sequence>
<evidence type="ECO:0000256" key="3">
    <source>
        <dbReference type="ARBA" id="ARBA00022723"/>
    </source>
</evidence>
<keyword evidence="4 10" id="KW-0223">Dioxygenase</keyword>
<comment type="similarity">
    <text evidence="2">Belongs to the intradiol ring-cleavage dioxygenase family.</text>
</comment>
<dbReference type="Pfam" id="PF04444">
    <property type="entry name" value="Dioxygenase_N"/>
    <property type="match status" value="1"/>
</dbReference>
<feature type="domain" description="Intradiol ring-cleavage dioxygenases" evidence="8">
    <location>
        <begin position="121"/>
        <end position="301"/>
    </location>
</feature>
<dbReference type="InterPro" id="IPR007535">
    <property type="entry name" value="Catechol_dOase_N"/>
</dbReference>